<evidence type="ECO:0000313" key="1">
    <source>
        <dbReference type="EMBL" id="SEN02001.1"/>
    </source>
</evidence>
<protein>
    <submittedName>
        <fullName evidence="1">Uncharacterized protein</fullName>
    </submittedName>
</protein>
<name>A0A1H8D3K9_9BACI</name>
<sequence>MFQAFFIPDKRRLVNLGFSINSSELATKIRGEIPLIKEIARKID</sequence>
<evidence type="ECO:0000313" key="2">
    <source>
        <dbReference type="Proteomes" id="UP000198553"/>
    </source>
</evidence>
<gene>
    <name evidence="1" type="ORF">SAMN05192533_10870</name>
</gene>
<accession>A0A1H8D3K9</accession>
<proteinExistence type="predicted"/>
<reference evidence="2" key="1">
    <citation type="submission" date="2016-10" db="EMBL/GenBank/DDBJ databases">
        <authorList>
            <person name="Varghese N."/>
            <person name="Submissions S."/>
        </authorList>
    </citation>
    <scope>NUCLEOTIDE SEQUENCE [LARGE SCALE GENOMIC DNA]</scope>
    <source>
        <strain evidence="2">B48,IBRC-M 10115,DSM 25386,CECT 8001</strain>
    </source>
</reference>
<dbReference type="AlphaFoldDB" id="A0A1H8D3K9"/>
<dbReference type="Proteomes" id="UP000198553">
    <property type="component" value="Unassembled WGS sequence"/>
</dbReference>
<dbReference type="EMBL" id="FOBW01000008">
    <property type="protein sequence ID" value="SEN02001.1"/>
    <property type="molecule type" value="Genomic_DNA"/>
</dbReference>
<organism evidence="1 2">
    <name type="scientific">Mesobacillus persicus</name>
    <dbReference type="NCBI Taxonomy" id="930146"/>
    <lineage>
        <taxon>Bacteria</taxon>
        <taxon>Bacillati</taxon>
        <taxon>Bacillota</taxon>
        <taxon>Bacilli</taxon>
        <taxon>Bacillales</taxon>
        <taxon>Bacillaceae</taxon>
        <taxon>Mesobacillus</taxon>
    </lineage>
</organism>
<dbReference type="STRING" id="930146.SAMN05192533_10870"/>
<keyword evidence="2" id="KW-1185">Reference proteome</keyword>